<proteinExistence type="inferred from homology"/>
<evidence type="ECO:0000313" key="10">
    <source>
        <dbReference type="EMBL" id="TFW17949.1"/>
    </source>
</evidence>
<dbReference type="Pfam" id="PF05957">
    <property type="entry name" value="DUF883"/>
    <property type="match status" value="1"/>
</dbReference>
<dbReference type="InterPro" id="IPR043605">
    <property type="entry name" value="DUF883_C"/>
</dbReference>
<dbReference type="InterPro" id="IPR043604">
    <property type="entry name" value="DUF883_N"/>
</dbReference>
<evidence type="ECO:0000259" key="9">
    <source>
        <dbReference type="Pfam" id="PF19029"/>
    </source>
</evidence>
<keyword evidence="4" id="KW-0997">Cell inner membrane</keyword>
<keyword evidence="11" id="KW-1185">Reference proteome</keyword>
<dbReference type="GO" id="GO:0043022">
    <property type="term" value="F:ribosome binding"/>
    <property type="evidence" value="ECO:0007669"/>
    <property type="project" value="InterPro"/>
</dbReference>
<evidence type="ECO:0000256" key="1">
    <source>
        <dbReference type="ARBA" id="ARBA00004377"/>
    </source>
</evidence>
<sequence>MRSLIEDAKTLLSAAAHLTGDKADEMRGKGMQMLDHAMGKGRDYQDIALAKSKELAQAGDAYVKDNPWKTVAVAAGVGLLLGVILGRSK</sequence>
<accession>A0A4Y9S8J0</accession>
<keyword evidence="6" id="KW-1133">Transmembrane helix</keyword>
<keyword evidence="5" id="KW-0812">Transmembrane</keyword>
<reference evidence="10 11" key="1">
    <citation type="submission" date="2019-03" db="EMBL/GenBank/DDBJ databases">
        <title>Draft Genome Sequence of Massilia arenosa sp. nov., a Novel Massilia Species Isolated from a Sandy-loam Maize Soil.</title>
        <authorList>
            <person name="Raths R."/>
            <person name="Peta V."/>
            <person name="Bucking H."/>
        </authorList>
    </citation>
    <scope>NUCLEOTIDE SEQUENCE [LARGE SCALE GENOMIC DNA]</scope>
    <source>
        <strain evidence="10 11">MC02</strain>
    </source>
</reference>
<protein>
    <submittedName>
        <fullName evidence="10">DUF883 domain-containing protein</fullName>
    </submittedName>
</protein>
<organism evidence="10 11">
    <name type="scientific">Zemynaea arenosa</name>
    <dbReference type="NCBI Taxonomy" id="2561931"/>
    <lineage>
        <taxon>Bacteria</taxon>
        <taxon>Pseudomonadati</taxon>
        <taxon>Pseudomonadota</taxon>
        <taxon>Betaproteobacteria</taxon>
        <taxon>Burkholderiales</taxon>
        <taxon>Oxalobacteraceae</taxon>
        <taxon>Telluria group</taxon>
        <taxon>Zemynaea</taxon>
    </lineage>
</organism>
<dbReference type="PANTHER" id="PTHR35893:SF3">
    <property type="entry name" value="INNER MEMBRANE PROTEIN"/>
    <property type="match status" value="1"/>
</dbReference>
<evidence type="ECO:0000256" key="6">
    <source>
        <dbReference type="ARBA" id="ARBA00022989"/>
    </source>
</evidence>
<dbReference type="OrthoDB" id="9181874at2"/>
<dbReference type="AlphaFoldDB" id="A0A4Y9S8J0"/>
<comment type="caution">
    <text evidence="10">The sequence shown here is derived from an EMBL/GenBank/DDBJ whole genome shotgun (WGS) entry which is preliminary data.</text>
</comment>
<dbReference type="GO" id="GO:0005886">
    <property type="term" value="C:plasma membrane"/>
    <property type="evidence" value="ECO:0007669"/>
    <property type="project" value="UniProtKB-SubCell"/>
</dbReference>
<name>A0A4Y9S8J0_9BURK</name>
<feature type="domain" description="DUF883" evidence="8">
    <location>
        <begin position="1"/>
        <end position="45"/>
    </location>
</feature>
<dbReference type="PANTHER" id="PTHR35893">
    <property type="entry name" value="INNER MEMBRANE PROTEIN-RELATED"/>
    <property type="match status" value="1"/>
</dbReference>
<keyword evidence="3" id="KW-1003">Cell membrane</keyword>
<evidence type="ECO:0000256" key="3">
    <source>
        <dbReference type="ARBA" id="ARBA00022475"/>
    </source>
</evidence>
<evidence type="ECO:0000313" key="11">
    <source>
        <dbReference type="Proteomes" id="UP000298438"/>
    </source>
</evidence>
<dbReference type="EMBL" id="SPVF01000171">
    <property type="protein sequence ID" value="TFW17949.1"/>
    <property type="molecule type" value="Genomic_DNA"/>
</dbReference>
<comment type="subcellular location">
    <subcellularLocation>
        <location evidence="1">Cell inner membrane</location>
        <topology evidence="1">Single-pass membrane protein</topology>
    </subcellularLocation>
</comment>
<dbReference type="Pfam" id="PF19029">
    <property type="entry name" value="DUF883_C"/>
    <property type="match status" value="1"/>
</dbReference>
<evidence type="ECO:0000259" key="8">
    <source>
        <dbReference type="Pfam" id="PF05957"/>
    </source>
</evidence>
<feature type="domain" description="DUF883" evidence="9">
    <location>
        <begin position="60"/>
        <end position="87"/>
    </location>
</feature>
<evidence type="ECO:0000256" key="7">
    <source>
        <dbReference type="ARBA" id="ARBA00023136"/>
    </source>
</evidence>
<gene>
    <name evidence="10" type="ORF">E4L96_13710</name>
</gene>
<evidence type="ECO:0000256" key="4">
    <source>
        <dbReference type="ARBA" id="ARBA00022519"/>
    </source>
</evidence>
<keyword evidence="7" id="KW-0472">Membrane</keyword>
<evidence type="ECO:0000256" key="2">
    <source>
        <dbReference type="ARBA" id="ARBA00010423"/>
    </source>
</evidence>
<dbReference type="InterPro" id="IPR010279">
    <property type="entry name" value="YqjD/ElaB"/>
</dbReference>
<evidence type="ECO:0000256" key="5">
    <source>
        <dbReference type="ARBA" id="ARBA00022692"/>
    </source>
</evidence>
<dbReference type="Proteomes" id="UP000298438">
    <property type="component" value="Unassembled WGS sequence"/>
</dbReference>
<comment type="similarity">
    <text evidence="2">Belongs to the ElaB/YgaM/YqjD family.</text>
</comment>